<dbReference type="NCBIfam" id="TIGR02469">
    <property type="entry name" value="CbiT"/>
    <property type="match status" value="1"/>
</dbReference>
<dbReference type="InterPro" id="IPR029063">
    <property type="entry name" value="SAM-dependent_MTases_sf"/>
</dbReference>
<evidence type="ECO:0000256" key="1">
    <source>
        <dbReference type="ARBA" id="ARBA00004953"/>
    </source>
</evidence>
<dbReference type="Pfam" id="PF00590">
    <property type="entry name" value="TP_methylase"/>
    <property type="match status" value="1"/>
</dbReference>
<dbReference type="InterPro" id="IPR006365">
    <property type="entry name" value="Cbl_synth_CobL"/>
</dbReference>
<evidence type="ECO:0000256" key="4">
    <source>
        <dbReference type="ARBA" id="ARBA00022679"/>
    </source>
</evidence>
<evidence type="ECO:0000256" key="3">
    <source>
        <dbReference type="ARBA" id="ARBA00022603"/>
    </source>
</evidence>
<dbReference type="CDD" id="cd02440">
    <property type="entry name" value="AdoMet_MTases"/>
    <property type="match status" value="1"/>
</dbReference>
<dbReference type="InterPro" id="IPR035996">
    <property type="entry name" value="4pyrrol_Methylase_sf"/>
</dbReference>
<gene>
    <name evidence="7" type="ORF">SAMN05421505_119108</name>
</gene>
<dbReference type="UniPathway" id="UPA00148"/>
<protein>
    <submittedName>
        <fullName evidence="7">Precorrin-6Y C5,15-methyltransferase (Decarboxylating)</fullName>
    </submittedName>
</protein>
<dbReference type="SUPFAM" id="SSF53790">
    <property type="entry name" value="Tetrapyrrole methylase"/>
    <property type="match status" value="1"/>
</dbReference>
<dbReference type="InterPro" id="IPR014777">
    <property type="entry name" value="4pyrrole_Mease_sub1"/>
</dbReference>
<dbReference type="PANTHER" id="PTHR43182:SF1">
    <property type="entry name" value="COBALT-PRECORRIN-7 C(5)-METHYLTRANSFERASE"/>
    <property type="match status" value="1"/>
</dbReference>
<keyword evidence="2" id="KW-0169">Cobalamin biosynthesis</keyword>
<dbReference type="Gene3D" id="3.40.1010.10">
    <property type="entry name" value="Cobalt-precorrin-4 Transmethylase, Domain 1"/>
    <property type="match status" value="1"/>
</dbReference>
<feature type="domain" description="Tetrapyrrole methylase" evidence="6">
    <location>
        <begin position="6"/>
        <end position="196"/>
    </location>
</feature>
<dbReference type="GO" id="GO:0032259">
    <property type="term" value="P:methylation"/>
    <property type="evidence" value="ECO:0007669"/>
    <property type="project" value="UniProtKB-KW"/>
</dbReference>
<dbReference type="NCBIfam" id="TIGR02467">
    <property type="entry name" value="CbiE"/>
    <property type="match status" value="1"/>
</dbReference>
<dbReference type="PANTHER" id="PTHR43182">
    <property type="entry name" value="COBALT-PRECORRIN-6B C(15)-METHYLTRANSFERASE (DECARBOXYLATING)"/>
    <property type="match status" value="1"/>
</dbReference>
<sequence>MPDAPVVVVGIGADGWDGLSPAARHEILDADVLMGSARQLALIPERSTPGAEPERVAWPSPLLPSLPGLLEARRGRRVCVLASGDPMFHGIGSTLARLLGPSAVRVVPHPSSVTLACARLGWPADQVDVVSLVGRPVETLHPAVHDRRRVLVLSAGADTPARVAALLTERGYGQSPLTVLEHLGGPDERIVSGTASAWHIPRPHPLNIVAVECRAAPDTPRLPRIPGLPDEAFEHDGQLTKRDIRAVTLSRLAPTPGELLWDVGAGAGSIAIEWMRTHPASRAVAIENRPDRAARITRNAAALGVPGLHVVTGTAPAALHGLPTPDAVFIGGGATRPGVMEACWEALPPGGRLVVNAVTLELEALLTTWYGRHGGDLARISAAHASPIGGFTGWRSAMPVTIWTVAKPLAAPIPADHITGDAATVRPARANEEKP</sequence>
<dbReference type="Gene3D" id="3.30.950.10">
    <property type="entry name" value="Methyltransferase, Cobalt-precorrin-4 Transmethylase, Domain 2"/>
    <property type="match status" value="1"/>
</dbReference>
<dbReference type="InterPro" id="IPR014008">
    <property type="entry name" value="Cbl_synth_MTase_CbiT"/>
</dbReference>
<proteinExistence type="predicted"/>
<keyword evidence="4 7" id="KW-0808">Transferase</keyword>
<dbReference type="Gene3D" id="3.40.50.150">
    <property type="entry name" value="Vaccinia Virus protein VP39"/>
    <property type="match status" value="1"/>
</dbReference>
<dbReference type="InterPro" id="IPR000878">
    <property type="entry name" value="4pyrrol_Mease"/>
</dbReference>
<dbReference type="PIRSF" id="PIRSF036428">
    <property type="entry name" value="CobL"/>
    <property type="match status" value="1"/>
</dbReference>
<dbReference type="SUPFAM" id="SSF53335">
    <property type="entry name" value="S-adenosyl-L-methionine-dependent methyltransferases"/>
    <property type="match status" value="1"/>
</dbReference>
<dbReference type="CDD" id="cd11644">
    <property type="entry name" value="Precorrin-6Y-MT"/>
    <property type="match status" value="1"/>
</dbReference>
<dbReference type="GO" id="GO:0008276">
    <property type="term" value="F:protein methyltransferase activity"/>
    <property type="evidence" value="ECO:0007669"/>
    <property type="project" value="InterPro"/>
</dbReference>
<dbReference type="STRING" id="504805.SAMN05421505_119108"/>
<accession>A0A1G8E4Q0</accession>
<name>A0A1G8E4Q0_9ACTN</name>
<keyword evidence="5" id="KW-0949">S-adenosyl-L-methionine</keyword>
<dbReference type="AlphaFoldDB" id="A0A1G8E4Q0"/>
<evidence type="ECO:0000256" key="2">
    <source>
        <dbReference type="ARBA" id="ARBA00022573"/>
    </source>
</evidence>
<dbReference type="GO" id="GO:0009236">
    <property type="term" value="P:cobalamin biosynthetic process"/>
    <property type="evidence" value="ECO:0007669"/>
    <property type="project" value="UniProtKB-UniPathway"/>
</dbReference>
<comment type="pathway">
    <text evidence="1">Cofactor biosynthesis; adenosylcobalamin biosynthesis.</text>
</comment>
<dbReference type="InterPro" id="IPR050714">
    <property type="entry name" value="Cobalamin_biosynth_MTase"/>
</dbReference>
<evidence type="ECO:0000259" key="6">
    <source>
        <dbReference type="Pfam" id="PF00590"/>
    </source>
</evidence>
<dbReference type="InterPro" id="IPR014776">
    <property type="entry name" value="4pyrrole_Mease_sub2"/>
</dbReference>
<dbReference type="InterPro" id="IPR012818">
    <property type="entry name" value="CbiE"/>
</dbReference>
<evidence type="ECO:0000313" key="8">
    <source>
        <dbReference type="Proteomes" id="UP000198923"/>
    </source>
</evidence>
<dbReference type="EMBL" id="FNCN01000019">
    <property type="protein sequence ID" value="SDH64847.1"/>
    <property type="molecule type" value="Genomic_DNA"/>
</dbReference>
<dbReference type="Proteomes" id="UP000198923">
    <property type="component" value="Unassembled WGS sequence"/>
</dbReference>
<keyword evidence="3 7" id="KW-0489">Methyltransferase</keyword>
<evidence type="ECO:0000313" key="7">
    <source>
        <dbReference type="EMBL" id="SDH64847.1"/>
    </source>
</evidence>
<organism evidence="7 8">
    <name type="scientific">Sinosporangium album</name>
    <dbReference type="NCBI Taxonomy" id="504805"/>
    <lineage>
        <taxon>Bacteria</taxon>
        <taxon>Bacillati</taxon>
        <taxon>Actinomycetota</taxon>
        <taxon>Actinomycetes</taxon>
        <taxon>Streptosporangiales</taxon>
        <taxon>Streptosporangiaceae</taxon>
        <taxon>Sinosporangium</taxon>
    </lineage>
</organism>
<evidence type="ECO:0000256" key="5">
    <source>
        <dbReference type="ARBA" id="ARBA00022691"/>
    </source>
</evidence>
<keyword evidence="8" id="KW-1185">Reference proteome</keyword>
<reference evidence="7 8" key="1">
    <citation type="submission" date="2016-10" db="EMBL/GenBank/DDBJ databases">
        <authorList>
            <person name="de Groot N.N."/>
        </authorList>
    </citation>
    <scope>NUCLEOTIDE SEQUENCE [LARGE SCALE GENOMIC DNA]</scope>
    <source>
        <strain evidence="7 8">CPCC 201354</strain>
    </source>
</reference>